<evidence type="ECO:0008006" key="5">
    <source>
        <dbReference type="Google" id="ProtNLM"/>
    </source>
</evidence>
<evidence type="ECO:0000313" key="2">
    <source>
        <dbReference type="EMBL" id="ELT92483.1"/>
    </source>
</evidence>
<organism evidence="2">
    <name type="scientific">Capitella teleta</name>
    <name type="common">Polychaete worm</name>
    <dbReference type="NCBI Taxonomy" id="283909"/>
    <lineage>
        <taxon>Eukaryota</taxon>
        <taxon>Metazoa</taxon>
        <taxon>Spiralia</taxon>
        <taxon>Lophotrochozoa</taxon>
        <taxon>Annelida</taxon>
        <taxon>Polychaeta</taxon>
        <taxon>Sedentaria</taxon>
        <taxon>Scolecida</taxon>
        <taxon>Capitellidae</taxon>
        <taxon>Capitella</taxon>
    </lineage>
</organism>
<sequence length="173" mass="18027">MSNIVSIVFVVGCFVLLSDACFSSGGSSSSGSGSTSSSKGAAIARTADSHVGSTKWSYASSHRTGRNTNKCNIFVAEVIEQAGATVPHRHFYSWSPIGAGEWGNPSSSYLTGSSCWSRVTSPRNGDVAGDGVHVAIVTGSSKTTSATSSAVVKNDWGFDPPSRVANVFWRYTC</sequence>
<dbReference type="OMA" id="LTTSARW"/>
<evidence type="ECO:0000256" key="1">
    <source>
        <dbReference type="SAM" id="SignalP"/>
    </source>
</evidence>
<dbReference type="OrthoDB" id="6142777at2759"/>
<feature type="signal peptide" evidence="1">
    <location>
        <begin position="1"/>
        <end position="20"/>
    </location>
</feature>
<evidence type="ECO:0000313" key="4">
    <source>
        <dbReference type="Proteomes" id="UP000014760"/>
    </source>
</evidence>
<dbReference type="EMBL" id="KB310103">
    <property type="protein sequence ID" value="ELT92483.1"/>
    <property type="molecule type" value="Genomic_DNA"/>
</dbReference>
<dbReference type="Proteomes" id="UP000014760">
    <property type="component" value="Unassembled WGS sequence"/>
</dbReference>
<dbReference type="HOGENOM" id="CLU_139359_0_0_1"/>
<reference evidence="3" key="3">
    <citation type="submission" date="2015-06" db="UniProtKB">
        <authorList>
            <consortium name="EnsemblMetazoa"/>
        </authorList>
    </citation>
    <scope>IDENTIFICATION</scope>
</reference>
<accession>R7TFD2</accession>
<protein>
    <recommendedName>
        <fullName evidence="5">Peptidase C51 domain-containing protein</fullName>
    </recommendedName>
</protein>
<gene>
    <name evidence="2" type="ORF">CAPTEDRAFT_186074</name>
</gene>
<keyword evidence="4" id="KW-1185">Reference proteome</keyword>
<dbReference type="AlphaFoldDB" id="R7TFD2"/>
<reference evidence="4" key="1">
    <citation type="submission" date="2012-12" db="EMBL/GenBank/DDBJ databases">
        <authorList>
            <person name="Hellsten U."/>
            <person name="Grimwood J."/>
            <person name="Chapman J.A."/>
            <person name="Shapiro H."/>
            <person name="Aerts A."/>
            <person name="Otillar R.P."/>
            <person name="Terry A.Y."/>
            <person name="Boore J.L."/>
            <person name="Simakov O."/>
            <person name="Marletaz F."/>
            <person name="Cho S.-J."/>
            <person name="Edsinger-Gonzales E."/>
            <person name="Havlak P."/>
            <person name="Kuo D.-H."/>
            <person name="Larsson T."/>
            <person name="Lv J."/>
            <person name="Arendt D."/>
            <person name="Savage R."/>
            <person name="Osoegawa K."/>
            <person name="de Jong P."/>
            <person name="Lindberg D.R."/>
            <person name="Seaver E.C."/>
            <person name="Weisblat D.A."/>
            <person name="Putnam N.H."/>
            <person name="Grigoriev I.V."/>
            <person name="Rokhsar D.S."/>
        </authorList>
    </citation>
    <scope>NUCLEOTIDE SEQUENCE</scope>
    <source>
        <strain evidence="4">I ESC-2004</strain>
    </source>
</reference>
<reference evidence="2 4" key="2">
    <citation type="journal article" date="2013" name="Nature">
        <title>Insights into bilaterian evolution from three spiralian genomes.</title>
        <authorList>
            <person name="Simakov O."/>
            <person name="Marletaz F."/>
            <person name="Cho S.J."/>
            <person name="Edsinger-Gonzales E."/>
            <person name="Havlak P."/>
            <person name="Hellsten U."/>
            <person name="Kuo D.H."/>
            <person name="Larsson T."/>
            <person name="Lv J."/>
            <person name="Arendt D."/>
            <person name="Savage R."/>
            <person name="Osoegawa K."/>
            <person name="de Jong P."/>
            <person name="Grimwood J."/>
            <person name="Chapman J.A."/>
            <person name="Shapiro H."/>
            <person name="Aerts A."/>
            <person name="Otillar R.P."/>
            <person name="Terry A.Y."/>
            <person name="Boore J.L."/>
            <person name="Grigoriev I.V."/>
            <person name="Lindberg D.R."/>
            <person name="Seaver E.C."/>
            <person name="Weisblat D.A."/>
            <person name="Putnam N.H."/>
            <person name="Rokhsar D.S."/>
        </authorList>
    </citation>
    <scope>NUCLEOTIDE SEQUENCE</scope>
    <source>
        <strain evidence="2 4">I ESC-2004</strain>
    </source>
</reference>
<dbReference type="EMBL" id="AMQN01013289">
    <property type="status" value="NOT_ANNOTATED_CDS"/>
    <property type="molecule type" value="Genomic_DNA"/>
</dbReference>
<proteinExistence type="predicted"/>
<name>R7TFD2_CAPTE</name>
<keyword evidence="1" id="KW-0732">Signal</keyword>
<dbReference type="EnsemblMetazoa" id="CapteT186074">
    <property type="protein sequence ID" value="CapteP186074"/>
    <property type="gene ID" value="CapteG186074"/>
</dbReference>
<evidence type="ECO:0000313" key="3">
    <source>
        <dbReference type="EnsemblMetazoa" id="CapteP186074"/>
    </source>
</evidence>
<feature type="chain" id="PRO_5008786940" description="Peptidase C51 domain-containing protein" evidence="1">
    <location>
        <begin position="21"/>
        <end position="173"/>
    </location>
</feature>